<proteinExistence type="inferred from homology"/>
<evidence type="ECO:0000313" key="5">
    <source>
        <dbReference type="Proteomes" id="UP000613401"/>
    </source>
</evidence>
<dbReference type="InterPro" id="IPR045229">
    <property type="entry name" value="TPP_enz"/>
</dbReference>
<evidence type="ECO:0000313" key="4">
    <source>
        <dbReference type="EMBL" id="KAF3804971.1"/>
    </source>
</evidence>
<accession>A0A8H4CJF5</accession>
<keyword evidence="5" id="KW-1185">Reference proteome</keyword>
<dbReference type="RefSeq" id="XP_045264130.1">
    <property type="nucleotide sequence ID" value="XM_045405732.1"/>
</dbReference>
<dbReference type="GO" id="GO:0050660">
    <property type="term" value="F:flavin adenine dinucleotide binding"/>
    <property type="evidence" value="ECO:0007669"/>
    <property type="project" value="TreeGrafter"/>
</dbReference>
<dbReference type="GO" id="GO:0030976">
    <property type="term" value="F:thiamine pyrophosphate binding"/>
    <property type="evidence" value="ECO:0007669"/>
    <property type="project" value="InterPro"/>
</dbReference>
<evidence type="ECO:0000259" key="2">
    <source>
        <dbReference type="Pfam" id="PF02775"/>
    </source>
</evidence>
<dbReference type="Gene3D" id="3.40.50.1220">
    <property type="entry name" value="TPP-binding domain"/>
    <property type="match status" value="1"/>
</dbReference>
<dbReference type="SUPFAM" id="SSF53474">
    <property type="entry name" value="alpha/beta-Hydrolases"/>
    <property type="match status" value="1"/>
</dbReference>
<evidence type="ECO:0000256" key="1">
    <source>
        <dbReference type="ARBA" id="ARBA00007812"/>
    </source>
</evidence>
<feature type="domain" description="Thiamine pyrophosphate enzyme TPP-binding" evidence="2">
    <location>
        <begin position="484"/>
        <end position="636"/>
    </location>
</feature>
<name>A0A8H4CJF5_COLGL</name>
<protein>
    <submittedName>
        <fullName evidence="4">Non-reducing polyketide synthase ausA</fullName>
    </submittedName>
</protein>
<dbReference type="InterPro" id="IPR049492">
    <property type="entry name" value="BD-FAE-like_dom"/>
</dbReference>
<dbReference type="GO" id="GO:0009099">
    <property type="term" value="P:L-valine biosynthetic process"/>
    <property type="evidence" value="ECO:0007669"/>
    <property type="project" value="TreeGrafter"/>
</dbReference>
<dbReference type="Pfam" id="PF02775">
    <property type="entry name" value="TPP_enzyme_C"/>
    <property type="match status" value="1"/>
</dbReference>
<gene>
    <name evidence="4" type="ORF">GCG54_00005716</name>
</gene>
<dbReference type="AlphaFoldDB" id="A0A8H4CJF5"/>
<dbReference type="InterPro" id="IPR011766">
    <property type="entry name" value="TPP_enzyme_TPP-bd"/>
</dbReference>
<dbReference type="Gene3D" id="3.40.50.970">
    <property type="match status" value="1"/>
</dbReference>
<reference evidence="4" key="2">
    <citation type="submission" date="2020-03" db="EMBL/GenBank/DDBJ databases">
        <authorList>
            <person name="Fu F.-F."/>
            <person name="Chen J."/>
        </authorList>
    </citation>
    <scope>NUCLEOTIDE SEQUENCE</scope>
    <source>
        <strain evidence="4">Lc1</strain>
    </source>
</reference>
<dbReference type="GO" id="GO:0005739">
    <property type="term" value="C:mitochondrion"/>
    <property type="evidence" value="ECO:0007669"/>
    <property type="project" value="TreeGrafter"/>
</dbReference>
<comment type="caution">
    <text evidence="4">The sequence shown here is derived from an EMBL/GenBank/DDBJ whole genome shotgun (WGS) entry which is preliminary data.</text>
</comment>
<sequence>MELNTYTYKHLRDADSIEADVYFKHGDSSSTKPIAIYYHGGNFVVGNKGMISPQYIKVLLDLGFGAVVSPNYRLSPTISAYDGAIADSKDAFSWVQNDLPVKLANDAGIMLDGERVVTWGHSAGGTLALLMASMPNPPKAILDLFGLKYMEDESFAKPAKIPPIELPDVEFRNKIYEDKPPPTSAPPPFGPKGPDVSTYRAAWLMGKMKDGTFLREVVSDGNYGRVEPAGLFSPSFPPTFFGHGGADSAVDVKLAKRAHNALKADGVDTQLVVVEDADHGFDIGKMPGDPEYEAVISGLKFLRAGRDTRVPDELVKLATAVPGLRVFDAGVTNHVSWLGCGYAGDDNIRTADVILVLDCDVPWIPTRCKPRTDACVIHVDVDPLKHNMPVFYINAQHRYQANAFVAVTQIKDYIASNDEIQSVITSPLYAMRLLGLQETHANRMIRIADEAKPSPEGFFGAPNLMDQLRKAVPKNTIFVVEAITNTQSVAEQLRLTTPGSWFNSGGGGLGWSGGAALGVKMASDFTGSRQFVCQVVGDGSYMFSFPASVYWIAQRYKIPILTIVLNNNGWNAPRNSLLYTRPEASALKVSREELNISFSPTPDYAGIAAAAGRGEVGCFRSFKADDLAETLRKAVQCVLEGHSAVFEAQLDGPDGKHMGKQ</sequence>
<dbReference type="InterPro" id="IPR029058">
    <property type="entry name" value="AB_hydrolase_fold"/>
</dbReference>
<dbReference type="GO" id="GO:0005948">
    <property type="term" value="C:acetolactate synthase complex"/>
    <property type="evidence" value="ECO:0007669"/>
    <property type="project" value="TreeGrafter"/>
</dbReference>
<evidence type="ECO:0000259" key="3">
    <source>
        <dbReference type="Pfam" id="PF20434"/>
    </source>
</evidence>
<dbReference type="Pfam" id="PF20434">
    <property type="entry name" value="BD-FAE"/>
    <property type="match status" value="1"/>
</dbReference>
<comment type="similarity">
    <text evidence="1">Belongs to the TPP enzyme family.</text>
</comment>
<dbReference type="PANTHER" id="PTHR18968:SF164">
    <property type="entry name" value="PYRUVATE DECARBOXYLASE"/>
    <property type="match status" value="1"/>
</dbReference>
<dbReference type="SUPFAM" id="SSF52467">
    <property type="entry name" value="DHS-like NAD/FAD-binding domain"/>
    <property type="match status" value="1"/>
</dbReference>
<feature type="domain" description="BD-FAE-like" evidence="3">
    <location>
        <begin position="20"/>
        <end position="136"/>
    </location>
</feature>
<organism evidence="4 5">
    <name type="scientific">Colletotrichum gloeosporioides</name>
    <name type="common">Anthracnose fungus</name>
    <name type="synonym">Glomerella cingulata</name>
    <dbReference type="NCBI Taxonomy" id="474922"/>
    <lineage>
        <taxon>Eukaryota</taxon>
        <taxon>Fungi</taxon>
        <taxon>Dikarya</taxon>
        <taxon>Ascomycota</taxon>
        <taxon>Pezizomycotina</taxon>
        <taxon>Sordariomycetes</taxon>
        <taxon>Hypocreomycetidae</taxon>
        <taxon>Glomerellales</taxon>
        <taxon>Glomerellaceae</taxon>
        <taxon>Colletotrichum</taxon>
        <taxon>Colletotrichum gloeosporioides species complex</taxon>
    </lineage>
</organism>
<dbReference type="GO" id="GO:0003984">
    <property type="term" value="F:acetolactate synthase activity"/>
    <property type="evidence" value="ECO:0007669"/>
    <property type="project" value="TreeGrafter"/>
</dbReference>
<dbReference type="InterPro" id="IPR029035">
    <property type="entry name" value="DHS-like_NAD/FAD-binding_dom"/>
</dbReference>
<dbReference type="InterPro" id="IPR029061">
    <property type="entry name" value="THDP-binding"/>
</dbReference>
<dbReference type="PANTHER" id="PTHR18968">
    <property type="entry name" value="THIAMINE PYROPHOSPHATE ENZYMES"/>
    <property type="match status" value="1"/>
</dbReference>
<dbReference type="SUPFAM" id="SSF52518">
    <property type="entry name" value="Thiamin diphosphate-binding fold (THDP-binding)"/>
    <property type="match status" value="1"/>
</dbReference>
<dbReference type="EMBL" id="WVTB01000047">
    <property type="protein sequence ID" value="KAF3804971.1"/>
    <property type="molecule type" value="Genomic_DNA"/>
</dbReference>
<dbReference type="Gene3D" id="3.40.50.1820">
    <property type="entry name" value="alpha/beta hydrolase"/>
    <property type="match status" value="1"/>
</dbReference>
<dbReference type="Proteomes" id="UP000613401">
    <property type="component" value="Unassembled WGS sequence"/>
</dbReference>
<dbReference type="GeneID" id="69012865"/>
<reference evidence="4" key="1">
    <citation type="journal article" date="2020" name="Phytopathology">
        <title>Genome sequence and comparative analysis of Colletotrichum gloeosporioides isolated from Liriodendron leaves.</title>
        <authorList>
            <person name="Fu F.F."/>
            <person name="Hao Z."/>
            <person name="Wang P."/>
            <person name="Lu Y."/>
            <person name="Xue L.J."/>
            <person name="Wei G."/>
            <person name="Tian Y."/>
            <person name="Baishi H."/>
            <person name="Xu H."/>
            <person name="Shi J."/>
            <person name="Cheng T."/>
            <person name="Wang G."/>
            <person name="Yi Y."/>
            <person name="Chen J."/>
        </authorList>
    </citation>
    <scope>NUCLEOTIDE SEQUENCE</scope>
    <source>
        <strain evidence="4">Lc1</strain>
    </source>
</reference>
<dbReference type="GO" id="GO:0009097">
    <property type="term" value="P:isoleucine biosynthetic process"/>
    <property type="evidence" value="ECO:0007669"/>
    <property type="project" value="TreeGrafter"/>
</dbReference>